<feature type="chain" id="PRO_5038790922" evidence="1">
    <location>
        <begin position="31"/>
        <end position="174"/>
    </location>
</feature>
<dbReference type="EMBL" id="CP002665">
    <property type="protein sequence ID" value="AEI10914.1"/>
    <property type="molecule type" value="Genomic_DNA"/>
</dbReference>
<keyword evidence="3" id="KW-1185">Reference proteome</keyword>
<dbReference type="eggNOG" id="ENOG5032ZZ6">
    <property type="taxonomic scope" value="Bacteria"/>
</dbReference>
<evidence type="ECO:0000313" key="2">
    <source>
        <dbReference type="EMBL" id="AEI10914.1"/>
    </source>
</evidence>
<feature type="signal peptide" evidence="1">
    <location>
        <begin position="1"/>
        <end position="30"/>
    </location>
</feature>
<evidence type="ECO:0000256" key="1">
    <source>
        <dbReference type="SAM" id="SignalP"/>
    </source>
</evidence>
<gene>
    <name evidence="2" type="ordered locus">Celgi_0392</name>
</gene>
<dbReference type="Proteomes" id="UP000000485">
    <property type="component" value="Chromosome"/>
</dbReference>
<dbReference type="STRING" id="593907.Celgi_0392"/>
<organism evidence="2 3">
    <name type="scientific">Cellulomonas gilvus (strain ATCC 13127 / NRRL B-14078)</name>
    <name type="common">Cellvibrio gilvus</name>
    <dbReference type="NCBI Taxonomy" id="593907"/>
    <lineage>
        <taxon>Bacteria</taxon>
        <taxon>Bacillati</taxon>
        <taxon>Actinomycetota</taxon>
        <taxon>Actinomycetes</taxon>
        <taxon>Micrococcales</taxon>
        <taxon>Cellulomonadaceae</taxon>
        <taxon>Cellulomonas</taxon>
    </lineage>
</organism>
<name>F8A4U8_CELGA</name>
<keyword evidence="2" id="KW-0449">Lipoprotein</keyword>
<dbReference type="KEGG" id="cga:Celgi_0392"/>
<evidence type="ECO:0000313" key="3">
    <source>
        <dbReference type="Proteomes" id="UP000000485"/>
    </source>
</evidence>
<dbReference type="HOGENOM" id="CLU_100212_1_0_11"/>
<protein>
    <submittedName>
        <fullName evidence="2">Putative lipoprotein</fullName>
    </submittedName>
</protein>
<dbReference type="AlphaFoldDB" id="F8A4U8"/>
<reference evidence="3" key="1">
    <citation type="submission" date="2011-04" db="EMBL/GenBank/DDBJ databases">
        <title>Complete sequence of Cellvibrio gilvus ATCC 13127.</title>
        <authorList>
            <person name="Lucas S."/>
            <person name="Han J."/>
            <person name="Lapidus A."/>
            <person name="Cheng J.-F."/>
            <person name="Goodwin L."/>
            <person name="Pitluck S."/>
            <person name="Peters L."/>
            <person name="Munk A."/>
            <person name="Detter J.C."/>
            <person name="Han C."/>
            <person name="Tapia R."/>
            <person name="Land M."/>
            <person name="Hauser L."/>
            <person name="Kyrpides N."/>
            <person name="Ivanova N."/>
            <person name="Ovchinnikova G."/>
            <person name="Pagani I."/>
            <person name="Mead D."/>
            <person name="Brumm P."/>
            <person name="Woyke T."/>
        </authorList>
    </citation>
    <scope>NUCLEOTIDE SEQUENCE [LARGE SCALE GENOMIC DNA]</scope>
    <source>
        <strain evidence="3">ATCC 13127 / NRRL B-14078</strain>
    </source>
</reference>
<dbReference type="PROSITE" id="PS51257">
    <property type="entry name" value="PROKAR_LIPOPROTEIN"/>
    <property type="match status" value="1"/>
</dbReference>
<sequence precursor="true">MTSPRPRALVRGAAAAAGLALGLALTGCSATNPIQTQAEYSASDGVRATVGDVRATNLLLVTQAQDSPGVLLGAFTNDGDQDTTLTVAFLPADAAAGDEPENPTTIALPAGGTVLLQGADAQGGSEVTVPQTPAAPGDVATVVLSTDVGGSQTLTVPVLDGRLPDYADLVPTEG</sequence>
<keyword evidence="1" id="KW-0732">Signal</keyword>
<dbReference type="OrthoDB" id="3267550at2"/>
<accession>F8A4U8</accession>
<dbReference type="RefSeq" id="WP_013882439.1">
    <property type="nucleotide sequence ID" value="NC_015671.1"/>
</dbReference>
<proteinExistence type="predicted"/>